<evidence type="ECO:0000313" key="3">
    <source>
        <dbReference type="Proteomes" id="UP000244064"/>
    </source>
</evidence>
<keyword evidence="3" id="KW-1185">Reference proteome</keyword>
<dbReference type="OrthoDB" id="6903108at2"/>
<dbReference type="Pfam" id="PF23296">
    <property type="entry name" value="DUF7079"/>
    <property type="match status" value="1"/>
</dbReference>
<comment type="caution">
    <text evidence="2">The sequence shown here is derived from an EMBL/GenBank/DDBJ whole genome shotgun (WGS) entry which is preliminary data.</text>
</comment>
<organism evidence="2 3">
    <name type="scientific">Pseudomonas mangrovi</name>
    <dbReference type="NCBI Taxonomy" id="2161748"/>
    <lineage>
        <taxon>Bacteria</taxon>
        <taxon>Pseudomonadati</taxon>
        <taxon>Pseudomonadota</taxon>
        <taxon>Gammaproteobacteria</taxon>
        <taxon>Pseudomonadales</taxon>
        <taxon>Pseudomonadaceae</taxon>
        <taxon>Pseudomonas</taxon>
    </lineage>
</organism>
<dbReference type="AlphaFoldDB" id="A0A2T5P9Q7"/>
<feature type="domain" description="DUF7079" evidence="1">
    <location>
        <begin position="2"/>
        <end position="112"/>
    </location>
</feature>
<accession>A0A2T5P9Q7</accession>
<dbReference type="Proteomes" id="UP000244064">
    <property type="component" value="Unassembled WGS sequence"/>
</dbReference>
<dbReference type="InterPro" id="IPR055507">
    <property type="entry name" value="DUF7079"/>
</dbReference>
<gene>
    <name evidence="2" type="ORF">DBO85_10320</name>
</gene>
<dbReference type="RefSeq" id="WP_108107169.1">
    <property type="nucleotide sequence ID" value="NZ_QASN01000017.1"/>
</dbReference>
<evidence type="ECO:0000313" key="2">
    <source>
        <dbReference type="EMBL" id="PTU74473.1"/>
    </source>
</evidence>
<reference evidence="2 3" key="1">
    <citation type="submission" date="2018-04" db="EMBL/GenBank/DDBJ databases">
        <title>Pseudomonas sp. nov., isolated from mangrove soil.</title>
        <authorList>
            <person name="Chen C."/>
        </authorList>
    </citation>
    <scope>NUCLEOTIDE SEQUENCE [LARGE SCALE GENOMIC DNA]</scope>
    <source>
        <strain evidence="2 3">TC-11</strain>
    </source>
</reference>
<evidence type="ECO:0000259" key="1">
    <source>
        <dbReference type="Pfam" id="PF23296"/>
    </source>
</evidence>
<dbReference type="EMBL" id="QASN01000017">
    <property type="protein sequence ID" value="PTU74473.1"/>
    <property type="molecule type" value="Genomic_DNA"/>
</dbReference>
<name>A0A2T5P9Q7_9PSED</name>
<sequence length="122" mass="14207">MTREALWLALSELWLDTELQPFQHAHIAKVMRASGLPLDELEATLLYEVAPVVWQNTHSVAGVWTGFDPDWLTDACRRNQQKREKRGYRLRCRLCRRVMLGPVRQDWQKVMELLAEEPAAPP</sequence>
<proteinExistence type="predicted"/>
<protein>
    <recommendedName>
        <fullName evidence="1">DUF7079 domain-containing protein</fullName>
    </recommendedName>
</protein>